<keyword evidence="11" id="KW-0812">Transmembrane</keyword>
<evidence type="ECO:0000256" key="5">
    <source>
        <dbReference type="ARBA" id="ARBA00022723"/>
    </source>
</evidence>
<sequence>MDSATTWAISCGLLFIAVSALYFRRQRTPPLPPGPKKLPLIGNLLIMPSHSEWETYSKWSKECNSDIIHLSAAGNSIIILGSVEAAEDLLDKRSAIYSDRPRFTMLNELVGGDFMFGERIHSRLFHQEFRPTAVPRFHPQELKEAHNLIRRILETPDEFAQHCRHIITAIIINVTYGLDVAQSNDPYLDAAHTAIRALSEAGVPGRYLVDIIPPLKYVPDWFPGAGFKRKATEWNNLVKNLLDLPFADAKTAVNQGTARPSFILEHLRALQVEGTEADPAEENDIKQVAGTIAIAGTDTLSTTLVVFFRAMLENPDVQKQAQKEIDSVVSSGHLPDFADEKSLPYVTAVVKETMRWWPVTPIGVPHSVGVEDRYRSYRIPAGSVVIANLWAMLQDESVYPDPQLFRPERFLVDGQLNPAVRSPDTAFGFGRRICPGRHMARDTLWIMVASLLAVFDITKGFDKDGRPLEPPPGHVSEIVVNPLPFKCTIKPRSKEAVRLIHLANVPDRS</sequence>
<evidence type="ECO:0000256" key="8">
    <source>
        <dbReference type="ARBA" id="ARBA00023033"/>
    </source>
</evidence>
<evidence type="ECO:0000256" key="10">
    <source>
        <dbReference type="RuleBase" id="RU000461"/>
    </source>
</evidence>
<dbReference type="SUPFAM" id="SSF48264">
    <property type="entry name" value="Cytochrome P450"/>
    <property type="match status" value="1"/>
</dbReference>
<dbReference type="InterPro" id="IPR050364">
    <property type="entry name" value="Cytochrome_P450_fung"/>
</dbReference>
<dbReference type="PROSITE" id="PS00086">
    <property type="entry name" value="CYTOCHROME_P450"/>
    <property type="match status" value="1"/>
</dbReference>
<feature type="binding site" description="axial binding residue" evidence="9">
    <location>
        <position position="434"/>
    </location>
    <ligand>
        <name>heme</name>
        <dbReference type="ChEBI" id="CHEBI:30413"/>
    </ligand>
    <ligandPart>
        <name>Fe</name>
        <dbReference type="ChEBI" id="CHEBI:18248"/>
    </ligandPart>
</feature>
<comment type="cofactor">
    <cofactor evidence="1 9">
        <name>heme</name>
        <dbReference type="ChEBI" id="CHEBI:30413"/>
    </cofactor>
</comment>
<dbReference type="Pfam" id="PF00067">
    <property type="entry name" value="p450"/>
    <property type="match status" value="1"/>
</dbReference>
<evidence type="ECO:0000256" key="11">
    <source>
        <dbReference type="SAM" id="Phobius"/>
    </source>
</evidence>
<keyword evidence="13" id="KW-1185">Reference proteome</keyword>
<dbReference type="GO" id="GO:0020037">
    <property type="term" value="F:heme binding"/>
    <property type="evidence" value="ECO:0007669"/>
    <property type="project" value="InterPro"/>
</dbReference>
<dbReference type="InterPro" id="IPR001128">
    <property type="entry name" value="Cyt_P450"/>
</dbReference>
<comment type="caution">
    <text evidence="12">The sequence shown here is derived from an EMBL/GenBank/DDBJ whole genome shotgun (WGS) entry which is preliminary data.</text>
</comment>
<comment type="similarity">
    <text evidence="3 10">Belongs to the cytochrome P450 family.</text>
</comment>
<feature type="transmembrane region" description="Helical" evidence="11">
    <location>
        <begin position="6"/>
        <end position="23"/>
    </location>
</feature>
<keyword evidence="11" id="KW-0472">Membrane</keyword>
<evidence type="ECO:0000256" key="9">
    <source>
        <dbReference type="PIRSR" id="PIRSR602401-1"/>
    </source>
</evidence>
<dbReference type="Gene3D" id="1.10.630.10">
    <property type="entry name" value="Cytochrome P450"/>
    <property type="match status" value="1"/>
</dbReference>
<proteinExistence type="inferred from homology"/>
<evidence type="ECO:0000256" key="3">
    <source>
        <dbReference type="ARBA" id="ARBA00010617"/>
    </source>
</evidence>
<evidence type="ECO:0000256" key="4">
    <source>
        <dbReference type="ARBA" id="ARBA00022617"/>
    </source>
</evidence>
<evidence type="ECO:0000256" key="2">
    <source>
        <dbReference type="ARBA" id="ARBA00005179"/>
    </source>
</evidence>
<dbReference type="InterPro" id="IPR017972">
    <property type="entry name" value="Cyt_P450_CS"/>
</dbReference>
<dbReference type="GO" id="GO:0005506">
    <property type="term" value="F:iron ion binding"/>
    <property type="evidence" value="ECO:0007669"/>
    <property type="project" value="InterPro"/>
</dbReference>
<evidence type="ECO:0000313" key="12">
    <source>
        <dbReference type="EMBL" id="KAJ7760722.1"/>
    </source>
</evidence>
<dbReference type="PRINTS" id="PR00463">
    <property type="entry name" value="EP450I"/>
</dbReference>
<reference evidence="12" key="1">
    <citation type="submission" date="2023-03" db="EMBL/GenBank/DDBJ databases">
        <title>Massive genome expansion in bonnet fungi (Mycena s.s.) driven by repeated elements and novel gene families across ecological guilds.</title>
        <authorList>
            <consortium name="Lawrence Berkeley National Laboratory"/>
            <person name="Harder C.B."/>
            <person name="Miyauchi S."/>
            <person name="Viragh M."/>
            <person name="Kuo A."/>
            <person name="Thoen E."/>
            <person name="Andreopoulos B."/>
            <person name="Lu D."/>
            <person name="Skrede I."/>
            <person name="Drula E."/>
            <person name="Henrissat B."/>
            <person name="Morin E."/>
            <person name="Kohler A."/>
            <person name="Barry K."/>
            <person name="LaButti K."/>
            <person name="Morin E."/>
            <person name="Salamov A."/>
            <person name="Lipzen A."/>
            <person name="Mereny Z."/>
            <person name="Hegedus B."/>
            <person name="Baldrian P."/>
            <person name="Stursova M."/>
            <person name="Weitz H."/>
            <person name="Taylor A."/>
            <person name="Grigoriev I.V."/>
            <person name="Nagy L.G."/>
            <person name="Martin F."/>
            <person name="Kauserud H."/>
        </authorList>
    </citation>
    <scope>NUCLEOTIDE SEQUENCE</scope>
    <source>
        <strain evidence="12">CBHHK188m</strain>
    </source>
</reference>
<dbReference type="PANTHER" id="PTHR46300:SF7">
    <property type="entry name" value="P450, PUTATIVE (EUROFUNG)-RELATED"/>
    <property type="match status" value="1"/>
</dbReference>
<evidence type="ECO:0000256" key="1">
    <source>
        <dbReference type="ARBA" id="ARBA00001971"/>
    </source>
</evidence>
<dbReference type="PRINTS" id="PR00385">
    <property type="entry name" value="P450"/>
</dbReference>
<dbReference type="CDD" id="cd11065">
    <property type="entry name" value="CYP64-like"/>
    <property type="match status" value="1"/>
</dbReference>
<keyword evidence="4 9" id="KW-0349">Heme</keyword>
<name>A0AAD7JAJ8_9AGAR</name>
<dbReference type="InterPro" id="IPR002401">
    <property type="entry name" value="Cyt_P450_E_grp-I"/>
</dbReference>
<accession>A0AAD7JAJ8</accession>
<keyword evidence="6 10" id="KW-0560">Oxidoreductase</keyword>
<evidence type="ECO:0000256" key="7">
    <source>
        <dbReference type="ARBA" id="ARBA00023004"/>
    </source>
</evidence>
<protein>
    <submittedName>
        <fullName evidence="12">Cytochrome P450</fullName>
    </submittedName>
</protein>
<dbReference type="PANTHER" id="PTHR46300">
    <property type="entry name" value="P450, PUTATIVE (EUROFUNG)-RELATED-RELATED"/>
    <property type="match status" value="1"/>
</dbReference>
<gene>
    <name evidence="12" type="ORF">DFH07DRAFT_867838</name>
</gene>
<dbReference type="AlphaFoldDB" id="A0AAD7JAJ8"/>
<organism evidence="12 13">
    <name type="scientific">Mycena maculata</name>
    <dbReference type="NCBI Taxonomy" id="230809"/>
    <lineage>
        <taxon>Eukaryota</taxon>
        <taxon>Fungi</taxon>
        <taxon>Dikarya</taxon>
        <taxon>Basidiomycota</taxon>
        <taxon>Agaricomycotina</taxon>
        <taxon>Agaricomycetes</taxon>
        <taxon>Agaricomycetidae</taxon>
        <taxon>Agaricales</taxon>
        <taxon>Marasmiineae</taxon>
        <taxon>Mycenaceae</taxon>
        <taxon>Mycena</taxon>
    </lineage>
</organism>
<evidence type="ECO:0000313" key="13">
    <source>
        <dbReference type="Proteomes" id="UP001215280"/>
    </source>
</evidence>
<dbReference type="EMBL" id="JARJLG010000048">
    <property type="protein sequence ID" value="KAJ7760722.1"/>
    <property type="molecule type" value="Genomic_DNA"/>
</dbReference>
<dbReference type="GO" id="GO:0016705">
    <property type="term" value="F:oxidoreductase activity, acting on paired donors, with incorporation or reduction of molecular oxygen"/>
    <property type="evidence" value="ECO:0007669"/>
    <property type="project" value="InterPro"/>
</dbReference>
<evidence type="ECO:0000256" key="6">
    <source>
        <dbReference type="ARBA" id="ARBA00023002"/>
    </source>
</evidence>
<keyword evidence="11" id="KW-1133">Transmembrane helix</keyword>
<dbReference type="InterPro" id="IPR036396">
    <property type="entry name" value="Cyt_P450_sf"/>
</dbReference>
<keyword evidence="5 9" id="KW-0479">Metal-binding</keyword>
<comment type="pathway">
    <text evidence="2">Secondary metabolite biosynthesis.</text>
</comment>
<dbReference type="Proteomes" id="UP001215280">
    <property type="component" value="Unassembled WGS sequence"/>
</dbReference>
<dbReference type="GO" id="GO:0004497">
    <property type="term" value="F:monooxygenase activity"/>
    <property type="evidence" value="ECO:0007669"/>
    <property type="project" value="UniProtKB-KW"/>
</dbReference>
<keyword evidence="7 9" id="KW-0408">Iron</keyword>
<keyword evidence="8 10" id="KW-0503">Monooxygenase</keyword>